<gene>
    <name evidence="5" type="ORF">BDZ31_000489</name>
</gene>
<dbReference type="Pfam" id="PF13472">
    <property type="entry name" value="Lipase_GDSL_2"/>
    <property type="match status" value="1"/>
</dbReference>
<proteinExistence type="predicted"/>
<feature type="disulfide bond" evidence="2">
    <location>
        <begin position="67"/>
        <end position="92"/>
    </location>
</feature>
<feature type="domain" description="SGNH hydrolase-type esterase" evidence="4">
    <location>
        <begin position="48"/>
        <end position="264"/>
    </location>
</feature>
<dbReference type="AlphaFoldDB" id="A0A840I7R8"/>
<evidence type="ECO:0000259" key="4">
    <source>
        <dbReference type="Pfam" id="PF13472"/>
    </source>
</evidence>
<dbReference type="InterPro" id="IPR036514">
    <property type="entry name" value="SGNH_hydro_sf"/>
</dbReference>
<dbReference type="PANTHER" id="PTHR37981">
    <property type="entry name" value="LIPASE 2"/>
    <property type="match status" value="1"/>
</dbReference>
<dbReference type="InterPro" id="IPR013830">
    <property type="entry name" value="SGNH_hydro"/>
</dbReference>
<dbReference type="Gene3D" id="3.40.50.1110">
    <property type="entry name" value="SGNH hydrolase"/>
    <property type="match status" value="1"/>
</dbReference>
<dbReference type="RefSeq" id="WP_183338630.1">
    <property type="nucleotide sequence ID" value="NZ_JACHNU010000001.1"/>
</dbReference>
<reference evidence="5 6" key="1">
    <citation type="submission" date="2020-08" db="EMBL/GenBank/DDBJ databases">
        <title>Genomic Encyclopedia of Archaeal and Bacterial Type Strains, Phase II (KMG-II): from individual species to whole genera.</title>
        <authorList>
            <person name="Goeker M."/>
        </authorList>
    </citation>
    <scope>NUCLEOTIDE SEQUENCE [LARGE SCALE GENOMIC DNA]</scope>
    <source>
        <strain evidence="5 6">DSM 23288</strain>
    </source>
</reference>
<dbReference type="CDD" id="cd01823">
    <property type="entry name" value="SEST_like"/>
    <property type="match status" value="1"/>
</dbReference>
<dbReference type="EMBL" id="JACHNU010000001">
    <property type="protein sequence ID" value="MBB4660916.1"/>
    <property type="molecule type" value="Genomic_DNA"/>
</dbReference>
<evidence type="ECO:0000313" key="5">
    <source>
        <dbReference type="EMBL" id="MBB4660916.1"/>
    </source>
</evidence>
<dbReference type="GO" id="GO:0004806">
    <property type="term" value="F:triacylglycerol lipase activity"/>
    <property type="evidence" value="ECO:0007669"/>
    <property type="project" value="TreeGrafter"/>
</dbReference>
<comment type="caution">
    <text evidence="5">The sequence shown here is derived from an EMBL/GenBank/DDBJ whole genome shotgun (WGS) entry which is preliminary data.</text>
</comment>
<feature type="chain" id="PRO_5032621374" evidence="3">
    <location>
        <begin position="43"/>
        <end position="276"/>
    </location>
</feature>
<feature type="signal peptide" evidence="3">
    <location>
        <begin position="1"/>
        <end position="42"/>
    </location>
</feature>
<dbReference type="Proteomes" id="UP000585272">
    <property type="component" value="Unassembled WGS sequence"/>
</dbReference>
<accession>A0A840I7R8</accession>
<evidence type="ECO:0000256" key="2">
    <source>
        <dbReference type="PIRSR" id="PIRSR637460-2"/>
    </source>
</evidence>
<feature type="active site" description="Nucleophile" evidence="1">
    <location>
        <position position="52"/>
    </location>
</feature>
<feature type="active site" evidence="1">
    <location>
        <position position="257"/>
    </location>
</feature>
<dbReference type="InterPro" id="IPR037460">
    <property type="entry name" value="SEST-like"/>
</dbReference>
<keyword evidence="2" id="KW-1015">Disulfide bond</keyword>
<feature type="disulfide bond" evidence="2">
    <location>
        <begin position="133"/>
        <end position="141"/>
    </location>
</feature>
<keyword evidence="6" id="KW-1185">Reference proteome</keyword>
<organism evidence="5 6">
    <name type="scientific">Conexibacter arvalis</name>
    <dbReference type="NCBI Taxonomy" id="912552"/>
    <lineage>
        <taxon>Bacteria</taxon>
        <taxon>Bacillati</taxon>
        <taxon>Actinomycetota</taxon>
        <taxon>Thermoleophilia</taxon>
        <taxon>Solirubrobacterales</taxon>
        <taxon>Conexibacteraceae</taxon>
        <taxon>Conexibacter</taxon>
    </lineage>
</organism>
<dbReference type="PANTHER" id="PTHR37981:SF1">
    <property type="entry name" value="SGNH HYDROLASE-TYPE ESTERASE DOMAIN-CONTAINING PROTEIN"/>
    <property type="match status" value="1"/>
</dbReference>
<evidence type="ECO:0000313" key="6">
    <source>
        <dbReference type="Proteomes" id="UP000585272"/>
    </source>
</evidence>
<dbReference type="SUPFAM" id="SSF52266">
    <property type="entry name" value="SGNH hydrolase"/>
    <property type="match status" value="1"/>
</dbReference>
<dbReference type="GO" id="GO:0019433">
    <property type="term" value="P:triglyceride catabolic process"/>
    <property type="evidence" value="ECO:0007669"/>
    <property type="project" value="TreeGrafter"/>
</dbReference>
<keyword evidence="3" id="KW-0732">Signal</keyword>
<sequence>MGKHSRRARRGAVAPLGATARRALVVVLLAALASLSAAGAAAAEKYVALGDSYASGTGTRQYTDAGCQRSVYAYPSLIDAQRPDTDLVFAACSGATTSSVLSGQVASLTSDTDIVTISVGGNDAGFSSVITQCALPWPWSCTSHLNDAQAFIRGTLPGRLDSVYAEIARRAPAATVVVLGYPRLFMGVDCNAGTFFSGDELTRMNQTADLLRDVTRARATAAGFAFVDAIPAFTGHAVCSSSEWINGLSNPVGESYHPNRAGHSAGYAPLVRAVIG</sequence>
<protein>
    <submittedName>
        <fullName evidence="5">Lysophospholipase L1-like esterase</fullName>
    </submittedName>
</protein>
<evidence type="ECO:0000256" key="1">
    <source>
        <dbReference type="PIRSR" id="PIRSR637460-1"/>
    </source>
</evidence>
<name>A0A840I7R8_9ACTN</name>
<evidence type="ECO:0000256" key="3">
    <source>
        <dbReference type="SAM" id="SignalP"/>
    </source>
</evidence>